<dbReference type="EMBL" id="CP016808">
    <property type="protein sequence ID" value="ANY70304.1"/>
    <property type="molecule type" value="Genomic_DNA"/>
</dbReference>
<dbReference type="AlphaFoldDB" id="A0A1B2DRG4"/>
<sequence length="67" mass="7688">MVIAESRLETGSKLNRGLFASYKILLSLTYWALSRDMPEHFSIDKNVSQEQYCFIEQTNATAPTSER</sequence>
<gene>
    <name evidence="1" type="ORF">BBD42_30260</name>
</gene>
<accession>A0A1B2DRG4</accession>
<proteinExistence type="predicted"/>
<protein>
    <submittedName>
        <fullName evidence="1">Uncharacterized protein</fullName>
    </submittedName>
</protein>
<organism evidence="1">
    <name type="scientific">Paenibacillus sp. BIHB 4019</name>
    <dbReference type="NCBI Taxonomy" id="1870819"/>
    <lineage>
        <taxon>Bacteria</taxon>
        <taxon>Bacillati</taxon>
        <taxon>Bacillota</taxon>
        <taxon>Bacilli</taxon>
        <taxon>Bacillales</taxon>
        <taxon>Paenibacillaceae</taxon>
        <taxon>Paenibacillus</taxon>
    </lineage>
</organism>
<name>A0A1B2DRG4_9BACL</name>
<reference evidence="1" key="1">
    <citation type="submission" date="2016-08" db="EMBL/GenBank/DDBJ databases">
        <title>Complete Genome Seqeunce of Paenibacillus sp. BIHB 4019 from tea rhizoplane.</title>
        <authorList>
            <person name="Thakur R."/>
            <person name="Swarnkar M.K."/>
            <person name="Gulati A."/>
        </authorList>
    </citation>
    <scope>NUCLEOTIDE SEQUENCE [LARGE SCALE GENOMIC DNA]</scope>
    <source>
        <strain evidence="1">BIHB4019</strain>
    </source>
</reference>
<evidence type="ECO:0000313" key="1">
    <source>
        <dbReference type="EMBL" id="ANY70304.1"/>
    </source>
</evidence>